<protein>
    <submittedName>
        <fullName evidence="1">Uncharacterized protein</fullName>
    </submittedName>
</protein>
<organism evidence="1 2">
    <name type="scientific">Roseivivax isoporae LMG 25204</name>
    <dbReference type="NCBI Taxonomy" id="1449351"/>
    <lineage>
        <taxon>Bacteria</taxon>
        <taxon>Pseudomonadati</taxon>
        <taxon>Pseudomonadota</taxon>
        <taxon>Alphaproteobacteria</taxon>
        <taxon>Rhodobacterales</taxon>
        <taxon>Roseobacteraceae</taxon>
        <taxon>Roseivivax</taxon>
    </lineage>
</organism>
<dbReference type="eggNOG" id="COG4542">
    <property type="taxonomic scope" value="Bacteria"/>
</dbReference>
<gene>
    <name evidence="1" type="ORF">RISW2_06080</name>
</gene>
<name>X7F2V7_9RHOB</name>
<accession>X7F2V7</accession>
<reference evidence="1 2" key="1">
    <citation type="submission" date="2014-01" db="EMBL/GenBank/DDBJ databases">
        <title>Roseivivax isoporae LMG 25204 Genome Sequencing.</title>
        <authorList>
            <person name="Lai Q."/>
            <person name="Li G."/>
            <person name="Shao Z."/>
        </authorList>
    </citation>
    <scope>NUCLEOTIDE SEQUENCE [LARGE SCALE GENOMIC DNA]</scope>
    <source>
        <strain evidence="1 2">LMG 25204</strain>
    </source>
</reference>
<dbReference type="EMBL" id="JAME01000177">
    <property type="protein sequence ID" value="ETX26409.1"/>
    <property type="molecule type" value="Genomic_DNA"/>
</dbReference>
<dbReference type="STRING" id="1449351.RISW2_06080"/>
<dbReference type="Proteomes" id="UP000023430">
    <property type="component" value="Unassembled WGS sequence"/>
</dbReference>
<sequence length="107" mass="10943">ERTRPEDLDFPDIADLVARWRDAGADLAERAAIATESLRRTTRLRGPADDPTEALGITLGALGVARAHTGSARALVFAPGTAPARAAAALGAAGFSCVVTFRTGGGT</sequence>
<keyword evidence="2" id="KW-1185">Reference proteome</keyword>
<proteinExistence type="predicted"/>
<dbReference type="AlphaFoldDB" id="X7F2V7"/>
<evidence type="ECO:0000313" key="2">
    <source>
        <dbReference type="Proteomes" id="UP000023430"/>
    </source>
</evidence>
<evidence type="ECO:0000313" key="1">
    <source>
        <dbReference type="EMBL" id="ETX26409.1"/>
    </source>
</evidence>
<feature type="non-terminal residue" evidence="1">
    <location>
        <position position="1"/>
    </location>
</feature>
<comment type="caution">
    <text evidence="1">The sequence shown here is derived from an EMBL/GenBank/DDBJ whole genome shotgun (WGS) entry which is preliminary data.</text>
</comment>